<keyword evidence="2" id="KW-0732">Signal</keyword>
<dbReference type="EMBL" id="JASPKY010000004">
    <property type="protein sequence ID" value="KAK9754977.1"/>
    <property type="molecule type" value="Genomic_DNA"/>
</dbReference>
<evidence type="ECO:0000313" key="3">
    <source>
        <dbReference type="EMBL" id="KAK9754977.1"/>
    </source>
</evidence>
<dbReference type="Proteomes" id="UP001458880">
    <property type="component" value="Unassembled WGS sequence"/>
</dbReference>
<organism evidence="3 4">
    <name type="scientific">Popillia japonica</name>
    <name type="common">Japanese beetle</name>
    <dbReference type="NCBI Taxonomy" id="7064"/>
    <lineage>
        <taxon>Eukaryota</taxon>
        <taxon>Metazoa</taxon>
        <taxon>Ecdysozoa</taxon>
        <taxon>Arthropoda</taxon>
        <taxon>Hexapoda</taxon>
        <taxon>Insecta</taxon>
        <taxon>Pterygota</taxon>
        <taxon>Neoptera</taxon>
        <taxon>Endopterygota</taxon>
        <taxon>Coleoptera</taxon>
        <taxon>Polyphaga</taxon>
        <taxon>Scarabaeiformia</taxon>
        <taxon>Scarabaeidae</taxon>
        <taxon>Rutelinae</taxon>
        <taxon>Popillia</taxon>
    </lineage>
</organism>
<sequence>MILLLVFLLPISEQFAFLSDYGQLCDNYTECEENNKTCTCIRYYEWRGYDTGCVEIYDGEKIMRLEIYFNNTAEEIARKQEKVFNFQLWAGGFVVAVYIVAVLSVMLFCVYVRSADAAVRRDLEEFKLSIQKNKKNRKKSEELLA</sequence>
<keyword evidence="1" id="KW-0812">Transmembrane</keyword>
<comment type="caution">
    <text evidence="3">The sequence shown here is derived from an EMBL/GenBank/DDBJ whole genome shotgun (WGS) entry which is preliminary data.</text>
</comment>
<keyword evidence="1" id="KW-0472">Membrane</keyword>
<gene>
    <name evidence="3" type="ORF">QE152_g857</name>
</gene>
<keyword evidence="4" id="KW-1185">Reference proteome</keyword>
<name>A0AAW1NAB4_POPJA</name>
<feature type="transmembrane region" description="Helical" evidence="1">
    <location>
        <begin position="88"/>
        <end position="112"/>
    </location>
</feature>
<protein>
    <submittedName>
        <fullName evidence="3">Uncharacterized protein</fullName>
    </submittedName>
</protein>
<accession>A0AAW1NAB4</accession>
<keyword evidence="1" id="KW-1133">Transmembrane helix</keyword>
<evidence type="ECO:0000256" key="1">
    <source>
        <dbReference type="SAM" id="Phobius"/>
    </source>
</evidence>
<feature type="chain" id="PRO_5043385269" evidence="2">
    <location>
        <begin position="17"/>
        <end position="145"/>
    </location>
</feature>
<reference evidence="3 4" key="1">
    <citation type="journal article" date="2024" name="BMC Genomics">
        <title>De novo assembly and annotation of Popillia japonica's genome with initial clues to its potential as an invasive pest.</title>
        <authorList>
            <person name="Cucini C."/>
            <person name="Boschi S."/>
            <person name="Funari R."/>
            <person name="Cardaioli E."/>
            <person name="Iannotti N."/>
            <person name="Marturano G."/>
            <person name="Paoli F."/>
            <person name="Bruttini M."/>
            <person name="Carapelli A."/>
            <person name="Frati F."/>
            <person name="Nardi F."/>
        </authorList>
    </citation>
    <scope>NUCLEOTIDE SEQUENCE [LARGE SCALE GENOMIC DNA]</scope>
    <source>
        <strain evidence="3">DMR45628</strain>
    </source>
</reference>
<dbReference type="AlphaFoldDB" id="A0AAW1NAB4"/>
<feature type="signal peptide" evidence="2">
    <location>
        <begin position="1"/>
        <end position="16"/>
    </location>
</feature>
<evidence type="ECO:0000313" key="4">
    <source>
        <dbReference type="Proteomes" id="UP001458880"/>
    </source>
</evidence>
<proteinExistence type="predicted"/>
<evidence type="ECO:0000256" key="2">
    <source>
        <dbReference type="SAM" id="SignalP"/>
    </source>
</evidence>